<sequence length="171" mass="19288">LEELNYSPNSQTSQDLKVFPIYGKISNPATISRQQDYSLVPARSIENETVNASVRGQQECTTLILGGRMESELLRLSTLCNFPVFGISLLRLAEYGFYSEGNNDELVCFSCGNRVKGWTPNSDHSDVNNHYSNCQHVRKKNFAVPLEASGYLKDFTQKDFEDCVRCFHCGI</sequence>
<feature type="non-terminal residue" evidence="1">
    <location>
        <position position="1"/>
    </location>
</feature>
<dbReference type="Proteomes" id="UP000266721">
    <property type="component" value="Unassembled WGS sequence"/>
</dbReference>
<dbReference type="Pfam" id="PF00653">
    <property type="entry name" value="BIR"/>
    <property type="match status" value="1"/>
</dbReference>
<evidence type="ECO:0000313" key="2">
    <source>
        <dbReference type="Proteomes" id="UP000266721"/>
    </source>
</evidence>
<dbReference type="InterPro" id="IPR001370">
    <property type="entry name" value="BIR_rpt"/>
</dbReference>
<dbReference type="SMART" id="SM00238">
    <property type="entry name" value="BIR"/>
    <property type="match status" value="1"/>
</dbReference>
<dbReference type="AlphaFoldDB" id="A0A3L5TTY5"/>
<dbReference type="SUPFAM" id="SSF57924">
    <property type="entry name" value="Inhibitor of apoptosis (IAP) repeat"/>
    <property type="match status" value="1"/>
</dbReference>
<dbReference type="Gene3D" id="1.10.1170.10">
    <property type="entry name" value="Inhibitor Of Apoptosis Protein (2mihbC-IAP-1), Chain A"/>
    <property type="match status" value="1"/>
</dbReference>
<protein>
    <submittedName>
        <fullName evidence="1">Uncharacterized protein</fullName>
    </submittedName>
</protein>
<dbReference type="PROSITE" id="PS50143">
    <property type="entry name" value="BIR_REPEAT_2"/>
    <property type="match status" value="1"/>
</dbReference>
<reference evidence="1 2" key="1">
    <citation type="journal article" date="2016" name="PLoS ONE">
        <title>A First Insight into the Genome of the Filter-Feeder Mussel Mytilus galloprovincialis.</title>
        <authorList>
            <person name="Murgarella M."/>
            <person name="Puiu D."/>
            <person name="Novoa B."/>
            <person name="Figueras A."/>
            <person name="Posada D."/>
            <person name="Canchaya C."/>
        </authorList>
    </citation>
    <scope>NUCLEOTIDE SEQUENCE [LARGE SCALE GENOMIC DNA]</scope>
    <source>
        <tissue evidence="1">Muscle</tissue>
    </source>
</reference>
<evidence type="ECO:0000313" key="1">
    <source>
        <dbReference type="EMBL" id="OPL33098.1"/>
    </source>
</evidence>
<gene>
    <name evidence="1" type="ORF">AM593_03727</name>
</gene>
<dbReference type="EMBL" id="KV584865">
    <property type="protein sequence ID" value="OPL33098.1"/>
    <property type="molecule type" value="Genomic_DNA"/>
</dbReference>
<organism evidence="1 2">
    <name type="scientific">Mytilus galloprovincialis</name>
    <name type="common">Mediterranean mussel</name>
    <dbReference type="NCBI Taxonomy" id="29158"/>
    <lineage>
        <taxon>Eukaryota</taxon>
        <taxon>Metazoa</taxon>
        <taxon>Spiralia</taxon>
        <taxon>Lophotrochozoa</taxon>
        <taxon>Mollusca</taxon>
        <taxon>Bivalvia</taxon>
        <taxon>Autobranchia</taxon>
        <taxon>Pteriomorphia</taxon>
        <taxon>Mytilida</taxon>
        <taxon>Mytiloidea</taxon>
        <taxon>Mytilidae</taxon>
        <taxon>Mytilinae</taxon>
        <taxon>Mytilus</taxon>
    </lineage>
</organism>
<comment type="caution">
    <text evidence="1">The sequence shown here is derived from an EMBL/GenBank/DDBJ whole genome shotgun (WGS) entry which is preliminary data.</text>
</comment>
<accession>A0A3L5TTY5</accession>
<proteinExistence type="predicted"/>
<feature type="non-terminal residue" evidence="1">
    <location>
        <position position="171"/>
    </location>
</feature>
<keyword evidence="2" id="KW-1185">Reference proteome</keyword>
<name>A0A3L5TTY5_MYTGA</name>